<dbReference type="Proteomes" id="UP001198565">
    <property type="component" value="Unassembled WGS sequence"/>
</dbReference>
<protein>
    <submittedName>
        <fullName evidence="2">Uncharacterized protein</fullName>
    </submittedName>
</protein>
<comment type="caution">
    <text evidence="2">The sequence shown here is derived from an EMBL/GenBank/DDBJ whole genome shotgun (WGS) entry which is preliminary data.</text>
</comment>
<evidence type="ECO:0000256" key="1">
    <source>
        <dbReference type="SAM" id="MobiDB-lite"/>
    </source>
</evidence>
<dbReference type="EMBL" id="JAINVZ010000006">
    <property type="protein sequence ID" value="MBY8885530.1"/>
    <property type="molecule type" value="Genomic_DNA"/>
</dbReference>
<feature type="region of interest" description="Disordered" evidence="1">
    <location>
        <begin position="70"/>
        <end position="93"/>
    </location>
</feature>
<name>A0ABS7QQR1_9ACTN</name>
<proteinExistence type="predicted"/>
<evidence type="ECO:0000313" key="3">
    <source>
        <dbReference type="Proteomes" id="UP001198565"/>
    </source>
</evidence>
<reference evidence="2 3" key="1">
    <citation type="submission" date="2021-08" db="EMBL/GenBank/DDBJ databases">
        <title>Streptomyces sp. PTM05 isolated from lichen.</title>
        <authorList>
            <person name="Somphong A."/>
            <person name="Phongsopitanun W."/>
            <person name="Tanasupawat S."/>
        </authorList>
    </citation>
    <scope>NUCLEOTIDE SEQUENCE [LARGE SCALE GENOMIC DNA]</scope>
    <source>
        <strain evidence="2 3">Ptm05</strain>
    </source>
</reference>
<organism evidence="2 3">
    <name type="scientific">Streptantibioticus parmotrematis</name>
    <dbReference type="NCBI Taxonomy" id="2873249"/>
    <lineage>
        <taxon>Bacteria</taxon>
        <taxon>Bacillati</taxon>
        <taxon>Actinomycetota</taxon>
        <taxon>Actinomycetes</taxon>
        <taxon>Kitasatosporales</taxon>
        <taxon>Streptomycetaceae</taxon>
        <taxon>Streptantibioticus</taxon>
    </lineage>
</organism>
<sequence>MHAPEDDSTGLDALTDDELRTHVRIMLEGHGHRGPREWPLDDLEDDVYQEIERRSSALAELRTRQDQLLQADHRRRMREDPTTPDVDAYVDSGLPWADRDAEREYDEAREEWRRLMTAWVNGSV</sequence>
<accession>A0ABS7QQR1</accession>
<keyword evidence="3" id="KW-1185">Reference proteome</keyword>
<evidence type="ECO:0000313" key="2">
    <source>
        <dbReference type="EMBL" id="MBY8885530.1"/>
    </source>
</evidence>
<gene>
    <name evidence="2" type="ORF">K7472_11805</name>
</gene>